<dbReference type="STRING" id="59922.P9303_10741"/>
<evidence type="ECO:0000313" key="1">
    <source>
        <dbReference type="EMBL" id="ABM77823.1"/>
    </source>
</evidence>
<dbReference type="Proteomes" id="UP000002274">
    <property type="component" value="Chromosome"/>
</dbReference>
<organism evidence="1 2">
    <name type="scientific">Prochlorococcus marinus (strain MIT 9303)</name>
    <dbReference type="NCBI Taxonomy" id="59922"/>
    <lineage>
        <taxon>Bacteria</taxon>
        <taxon>Bacillati</taxon>
        <taxon>Cyanobacteriota</taxon>
        <taxon>Cyanophyceae</taxon>
        <taxon>Synechococcales</taxon>
        <taxon>Prochlorococcaceae</taxon>
        <taxon>Prochlorococcus</taxon>
    </lineage>
</organism>
<sequence length="42" mass="5020">MLLKVPLWQLQVHLLEWISTDMIYIEKLAKVDYGEHVLRILA</sequence>
<dbReference type="EMBL" id="CP000554">
    <property type="protein sequence ID" value="ABM77823.1"/>
    <property type="molecule type" value="Genomic_DNA"/>
</dbReference>
<evidence type="ECO:0000313" key="2">
    <source>
        <dbReference type="Proteomes" id="UP000002274"/>
    </source>
</evidence>
<reference evidence="1 2" key="1">
    <citation type="journal article" date="2007" name="PLoS Genet.">
        <title>Patterns and implications of gene gain and loss in the evolution of Prochlorococcus.</title>
        <authorList>
            <person name="Kettler G.C."/>
            <person name="Martiny A.C."/>
            <person name="Huang K."/>
            <person name="Zucker J."/>
            <person name="Coleman M.L."/>
            <person name="Rodrigue S."/>
            <person name="Chen F."/>
            <person name="Lapidus A."/>
            <person name="Ferriera S."/>
            <person name="Johnson J."/>
            <person name="Steglich C."/>
            <person name="Church G.M."/>
            <person name="Richardson P."/>
            <person name="Chisholm S.W."/>
        </authorList>
    </citation>
    <scope>NUCLEOTIDE SEQUENCE [LARGE SCALE GENOMIC DNA]</scope>
    <source>
        <strain evidence="1 2">MIT 9303</strain>
    </source>
</reference>
<gene>
    <name evidence="1" type="ordered locus">P9303_10741</name>
</gene>
<dbReference type="AlphaFoldDB" id="A2C8L3"/>
<name>A2C8L3_PROM3</name>
<dbReference type="KEGG" id="pmf:P9303_10741"/>
<proteinExistence type="predicted"/>
<dbReference type="HOGENOM" id="CLU_3256288_0_0_3"/>
<accession>A2C8L3</accession>
<protein>
    <submittedName>
        <fullName evidence="1">Uncharacterized protein</fullName>
    </submittedName>
</protein>